<proteinExistence type="predicted"/>
<dbReference type="Proteomes" id="UP000600918">
    <property type="component" value="Unassembled WGS sequence"/>
</dbReference>
<accession>A0A834UH53</accession>
<evidence type="ECO:0000313" key="1">
    <source>
        <dbReference type="EMBL" id="KAF7439160.1"/>
    </source>
</evidence>
<reference evidence="1" key="1">
    <citation type="journal article" date="2020" name="G3 (Bethesda)">
        <title>High-Quality Assemblies for Three Invasive Social Wasps from the &lt;i&gt;Vespula&lt;/i&gt; Genus.</title>
        <authorList>
            <person name="Harrop T.W.R."/>
            <person name="Guhlin J."/>
            <person name="McLaughlin G.M."/>
            <person name="Permina E."/>
            <person name="Stockwell P."/>
            <person name="Gilligan J."/>
            <person name="Le Lec M.F."/>
            <person name="Gruber M.A.M."/>
            <person name="Quinn O."/>
            <person name="Lovegrove M."/>
            <person name="Duncan E.J."/>
            <person name="Remnant E.J."/>
            <person name="Van Eeckhoven J."/>
            <person name="Graham B."/>
            <person name="Knapp R.A."/>
            <person name="Langford K.W."/>
            <person name="Kronenberg Z."/>
            <person name="Press M.O."/>
            <person name="Eacker S.M."/>
            <person name="Wilson-Rankin E.E."/>
            <person name="Purcell J."/>
            <person name="Lester P.J."/>
            <person name="Dearden P.K."/>
        </authorList>
    </citation>
    <scope>NUCLEOTIDE SEQUENCE</scope>
    <source>
        <strain evidence="1">Volc-1</strain>
    </source>
</reference>
<keyword evidence="2" id="KW-1185">Reference proteome</keyword>
<evidence type="ECO:0000313" key="2">
    <source>
        <dbReference type="Proteomes" id="UP000600918"/>
    </source>
</evidence>
<protein>
    <submittedName>
        <fullName evidence="1">Uncharacterized protein</fullName>
    </submittedName>
</protein>
<sequence>MSKSKYIELNWIDISKEVHKLIEKNAQLALTCARGHPDFTTLFEMKLASLRPQGRAHVGCELGIEKLWLLMVLSENTACQCHTARRSLEKSQNSTLYSVKLTWEIAMLVETFVLKGRSSVEKPTINDANLWHSKMKES</sequence>
<dbReference type="EMBL" id="JACSDY010000001">
    <property type="protein sequence ID" value="KAF7439160.1"/>
    <property type="molecule type" value="Genomic_DNA"/>
</dbReference>
<dbReference type="AlphaFoldDB" id="A0A834UH53"/>
<gene>
    <name evidence="1" type="ORF">H0235_001551</name>
</gene>
<comment type="caution">
    <text evidence="1">The sequence shown here is derived from an EMBL/GenBank/DDBJ whole genome shotgun (WGS) entry which is preliminary data.</text>
</comment>
<organism evidence="1 2">
    <name type="scientific">Vespula pensylvanica</name>
    <name type="common">Western yellow jacket</name>
    <name type="synonym">Wasp</name>
    <dbReference type="NCBI Taxonomy" id="30213"/>
    <lineage>
        <taxon>Eukaryota</taxon>
        <taxon>Metazoa</taxon>
        <taxon>Ecdysozoa</taxon>
        <taxon>Arthropoda</taxon>
        <taxon>Hexapoda</taxon>
        <taxon>Insecta</taxon>
        <taxon>Pterygota</taxon>
        <taxon>Neoptera</taxon>
        <taxon>Endopterygota</taxon>
        <taxon>Hymenoptera</taxon>
        <taxon>Apocrita</taxon>
        <taxon>Aculeata</taxon>
        <taxon>Vespoidea</taxon>
        <taxon>Vespidae</taxon>
        <taxon>Vespinae</taxon>
        <taxon>Vespula</taxon>
    </lineage>
</organism>
<name>A0A834UH53_VESPE</name>